<feature type="region of interest" description="Disordered" evidence="1">
    <location>
        <begin position="79"/>
        <end position="103"/>
    </location>
</feature>
<dbReference type="RefSeq" id="XP_019627261.1">
    <property type="nucleotide sequence ID" value="XM_019771702.1"/>
</dbReference>
<dbReference type="KEGG" id="bbel:109472125"/>
<name>A0A6P4ZC50_BRABE</name>
<dbReference type="OrthoDB" id="10573452at2759"/>
<gene>
    <name evidence="3" type="primary">LOC109472125</name>
</gene>
<protein>
    <submittedName>
        <fullName evidence="3">Uncharacterized protein LOC109472125</fullName>
    </submittedName>
</protein>
<proteinExistence type="predicted"/>
<evidence type="ECO:0000256" key="1">
    <source>
        <dbReference type="SAM" id="MobiDB-lite"/>
    </source>
</evidence>
<dbReference type="GeneID" id="109472125"/>
<feature type="region of interest" description="Disordered" evidence="1">
    <location>
        <begin position="32"/>
        <end position="63"/>
    </location>
</feature>
<accession>A0A6P4ZC50</accession>
<evidence type="ECO:0000313" key="3">
    <source>
        <dbReference type="RefSeq" id="XP_019627261.1"/>
    </source>
</evidence>
<keyword evidence="2" id="KW-1185">Reference proteome</keyword>
<reference evidence="3" key="1">
    <citation type="submission" date="2025-08" db="UniProtKB">
        <authorList>
            <consortium name="RefSeq"/>
        </authorList>
    </citation>
    <scope>IDENTIFICATION</scope>
    <source>
        <tissue evidence="3">Gonad</tissue>
    </source>
</reference>
<dbReference type="AlphaFoldDB" id="A0A6P4ZC50"/>
<organism evidence="2 3">
    <name type="scientific">Branchiostoma belcheri</name>
    <name type="common">Amphioxus</name>
    <dbReference type="NCBI Taxonomy" id="7741"/>
    <lineage>
        <taxon>Eukaryota</taxon>
        <taxon>Metazoa</taxon>
        <taxon>Chordata</taxon>
        <taxon>Cephalochordata</taxon>
        <taxon>Leptocardii</taxon>
        <taxon>Amphioxiformes</taxon>
        <taxon>Branchiostomatidae</taxon>
        <taxon>Branchiostoma</taxon>
    </lineage>
</organism>
<evidence type="ECO:0000313" key="2">
    <source>
        <dbReference type="Proteomes" id="UP000515135"/>
    </source>
</evidence>
<dbReference type="Proteomes" id="UP000515135">
    <property type="component" value="Unplaced"/>
</dbReference>
<sequence length="103" mass="11205">MSNNSIGQSDPVVEMQIKVFVNNGEVQVTSDVTVNKTKPANPGHHANPRTDSPPLIDLTTDEDQRDGLVSNSIKLSTRKLGPVHVSTQVPIPAQTPHPRRPRP</sequence>